<accession>A0A6J2S891</accession>
<dbReference type="PANTHER" id="PTHR10083">
    <property type="entry name" value="KUNITZ-TYPE PROTEASE INHIBITOR-RELATED"/>
    <property type="match status" value="1"/>
</dbReference>
<dbReference type="InterPro" id="IPR036880">
    <property type="entry name" value="Kunitz_BPTI_sf"/>
</dbReference>
<feature type="region of interest" description="Disordered" evidence="2">
    <location>
        <begin position="1"/>
        <end position="23"/>
    </location>
</feature>
<dbReference type="Pfam" id="PF00014">
    <property type="entry name" value="Kunitz_BPTI"/>
    <property type="match status" value="1"/>
</dbReference>
<reference evidence="5" key="1">
    <citation type="submission" date="2025-08" db="UniProtKB">
        <authorList>
            <consortium name="RefSeq"/>
        </authorList>
    </citation>
    <scope>IDENTIFICATION</scope>
</reference>
<dbReference type="SMART" id="SM00131">
    <property type="entry name" value="KU"/>
    <property type="match status" value="1"/>
</dbReference>
<dbReference type="InterPro" id="IPR002223">
    <property type="entry name" value="Kunitz_BPTI"/>
</dbReference>
<gene>
    <name evidence="5" type="primary">LOC115028493</name>
</gene>
<feature type="region of interest" description="Disordered" evidence="2">
    <location>
        <begin position="51"/>
        <end position="79"/>
    </location>
</feature>
<feature type="domain" description="BPTI/Kunitz inhibitor" evidence="3">
    <location>
        <begin position="94"/>
        <end position="144"/>
    </location>
</feature>
<sequence>MVKSVDPDGTMAVTKNKKEPGDVVIHLNPDLQKEGMEEEAEEVEEYGDTLGEMTSPAPVILPNRTDSLGGGTAEWGQRKKRSVLGANTAEADRCLEPMSEGACSEYVLLWYFHPRSGECRPYVYGGCGGNSNRFSSKQECQSWCGMERRGTELWRGN</sequence>
<dbReference type="PROSITE" id="PS50279">
    <property type="entry name" value="BPTI_KUNITZ_2"/>
    <property type="match status" value="1"/>
</dbReference>
<keyword evidence="1" id="KW-1015">Disulfide bond</keyword>
<evidence type="ECO:0000256" key="1">
    <source>
        <dbReference type="ARBA" id="ARBA00023157"/>
    </source>
</evidence>
<dbReference type="GO" id="GO:0004867">
    <property type="term" value="F:serine-type endopeptidase inhibitor activity"/>
    <property type="evidence" value="ECO:0007669"/>
    <property type="project" value="InterPro"/>
</dbReference>
<name>A0A6J2S891_COTGO</name>
<dbReference type="FunFam" id="4.10.410.10:FF:000020">
    <property type="entry name" value="Collagen, type VI, alpha 3"/>
    <property type="match status" value="1"/>
</dbReference>
<evidence type="ECO:0000313" key="5">
    <source>
        <dbReference type="RefSeq" id="XP_029318164.1"/>
    </source>
</evidence>
<evidence type="ECO:0000256" key="2">
    <source>
        <dbReference type="SAM" id="MobiDB-lite"/>
    </source>
</evidence>
<dbReference type="GO" id="GO:0005615">
    <property type="term" value="C:extracellular space"/>
    <property type="evidence" value="ECO:0007669"/>
    <property type="project" value="TreeGrafter"/>
</dbReference>
<dbReference type="SUPFAM" id="SSF57362">
    <property type="entry name" value="BPTI-like"/>
    <property type="match status" value="1"/>
</dbReference>
<protein>
    <submittedName>
        <fullName evidence="5">Amyloid-beta A4 protein</fullName>
    </submittedName>
</protein>
<dbReference type="GeneID" id="115028493"/>
<dbReference type="InParanoid" id="A0A6J2S891"/>
<evidence type="ECO:0000313" key="4">
    <source>
        <dbReference type="Proteomes" id="UP000504630"/>
    </source>
</evidence>
<dbReference type="KEGG" id="cgob:115028493"/>
<keyword evidence="4" id="KW-1185">Reference proteome</keyword>
<dbReference type="AlphaFoldDB" id="A0A6J2S891"/>
<dbReference type="OrthoDB" id="196393at2759"/>
<dbReference type="InterPro" id="IPR050098">
    <property type="entry name" value="TFPI/VKTCI-like"/>
</dbReference>
<dbReference type="RefSeq" id="XP_029318164.1">
    <property type="nucleotide sequence ID" value="XM_029462304.1"/>
</dbReference>
<organism evidence="4 5">
    <name type="scientific">Cottoperca gobio</name>
    <name type="common">Frogmouth</name>
    <name type="synonym">Aphritis gobio</name>
    <dbReference type="NCBI Taxonomy" id="56716"/>
    <lineage>
        <taxon>Eukaryota</taxon>
        <taxon>Metazoa</taxon>
        <taxon>Chordata</taxon>
        <taxon>Craniata</taxon>
        <taxon>Vertebrata</taxon>
        <taxon>Euteleostomi</taxon>
        <taxon>Actinopterygii</taxon>
        <taxon>Neopterygii</taxon>
        <taxon>Teleostei</taxon>
        <taxon>Neoteleostei</taxon>
        <taxon>Acanthomorphata</taxon>
        <taxon>Eupercaria</taxon>
        <taxon>Perciformes</taxon>
        <taxon>Notothenioidei</taxon>
        <taxon>Bovichtidae</taxon>
        <taxon>Cottoperca</taxon>
    </lineage>
</organism>
<dbReference type="Proteomes" id="UP000504630">
    <property type="component" value="Chromosome 23"/>
</dbReference>
<dbReference type="PANTHER" id="PTHR10083:SF375">
    <property type="entry name" value="BPTI_KUNITZ INHIBITOR DOMAIN-CONTAINING PROTEIN"/>
    <property type="match status" value="1"/>
</dbReference>
<evidence type="ECO:0000259" key="3">
    <source>
        <dbReference type="PROSITE" id="PS50279"/>
    </source>
</evidence>
<proteinExistence type="predicted"/>
<dbReference type="PRINTS" id="PR00759">
    <property type="entry name" value="BASICPTASE"/>
</dbReference>
<dbReference type="CDD" id="cd22627">
    <property type="entry name" value="Kunitz_collagen_alpha1_VII"/>
    <property type="match status" value="1"/>
</dbReference>
<dbReference type="Gene3D" id="4.10.410.10">
    <property type="entry name" value="Pancreatic trypsin inhibitor Kunitz domain"/>
    <property type="match status" value="1"/>
</dbReference>